<dbReference type="Pfam" id="PF01562">
    <property type="entry name" value="Pep_M12B_propep"/>
    <property type="match status" value="1"/>
</dbReference>
<dbReference type="PANTHER" id="PTHR11905">
    <property type="entry name" value="ADAM A DISINTEGRIN AND METALLOPROTEASE DOMAIN"/>
    <property type="match status" value="1"/>
</dbReference>
<dbReference type="GO" id="GO:0008237">
    <property type="term" value="F:metallopeptidase activity"/>
    <property type="evidence" value="ECO:0007669"/>
    <property type="project" value="UniProtKB-KW"/>
</dbReference>
<dbReference type="GO" id="GO:0006509">
    <property type="term" value="P:membrane protein ectodomain proteolysis"/>
    <property type="evidence" value="ECO:0007669"/>
    <property type="project" value="TreeGrafter"/>
</dbReference>
<dbReference type="EMBL" id="JACEFF010000584">
    <property type="protein sequence ID" value="KAH9634883.1"/>
    <property type="molecule type" value="Genomic_DNA"/>
</dbReference>
<keyword evidence="1" id="KW-0378">Hydrolase</keyword>
<evidence type="ECO:0000313" key="4">
    <source>
        <dbReference type="EMBL" id="KAH9634883.1"/>
    </source>
</evidence>
<feature type="domain" description="Peptidase M12B propeptide" evidence="3">
    <location>
        <begin position="14"/>
        <end position="97"/>
    </location>
</feature>
<dbReference type="InterPro" id="IPR002870">
    <property type="entry name" value="Peptidase_M12B_N"/>
</dbReference>
<dbReference type="PANTHER" id="PTHR11905:SF159">
    <property type="entry name" value="ADAM METALLOPROTEASE"/>
    <property type="match status" value="1"/>
</dbReference>
<sequence>PGPPALDFNKHRLVQPTVHHGRTRREISTTRDTSGVHHPEVTVTVPIDGQDYVLDLRLNLDLVTDNHVLRYQKNGKTVLHKPKKEDIDLCQYSGTVRGKPGSWVAVSTCHGVRGTIFDGERMRYIEPAEGKL</sequence>
<gene>
    <name evidence="4" type="ORF">HF086_017182</name>
</gene>
<comment type="caution">
    <text evidence="4">The sequence shown here is derived from an EMBL/GenBank/DDBJ whole genome shotgun (WGS) entry which is preliminary data.</text>
</comment>
<evidence type="ECO:0000313" key="5">
    <source>
        <dbReference type="Proteomes" id="UP000814243"/>
    </source>
</evidence>
<evidence type="ECO:0000256" key="1">
    <source>
        <dbReference type="ARBA" id="ARBA00023049"/>
    </source>
</evidence>
<name>A0A922ME04_SPOEX</name>
<keyword evidence="2" id="KW-1015">Disulfide bond</keyword>
<keyword evidence="1" id="KW-0482">Metalloprotease</keyword>
<protein>
    <recommendedName>
        <fullName evidence="3">Peptidase M12B propeptide domain-containing protein</fullName>
    </recommendedName>
</protein>
<evidence type="ECO:0000256" key="2">
    <source>
        <dbReference type="ARBA" id="ARBA00023157"/>
    </source>
</evidence>
<feature type="non-terminal residue" evidence="4">
    <location>
        <position position="1"/>
    </location>
</feature>
<proteinExistence type="predicted"/>
<dbReference type="AlphaFoldDB" id="A0A922ME04"/>
<reference evidence="4" key="1">
    <citation type="journal article" date="2021" name="G3 (Bethesda)">
        <title>Genome and transcriptome analysis of the beet armyworm Spodoptera exigua reveals targets for pest control. .</title>
        <authorList>
            <person name="Simon S."/>
            <person name="Breeschoten T."/>
            <person name="Jansen H.J."/>
            <person name="Dirks R.P."/>
            <person name="Schranz M.E."/>
            <person name="Ros V.I.D."/>
        </authorList>
    </citation>
    <scope>NUCLEOTIDE SEQUENCE</scope>
    <source>
        <strain evidence="4">TB_SE_WUR_2020</strain>
    </source>
</reference>
<organism evidence="4 5">
    <name type="scientific">Spodoptera exigua</name>
    <name type="common">Beet armyworm</name>
    <name type="synonym">Noctua fulgens</name>
    <dbReference type="NCBI Taxonomy" id="7107"/>
    <lineage>
        <taxon>Eukaryota</taxon>
        <taxon>Metazoa</taxon>
        <taxon>Ecdysozoa</taxon>
        <taxon>Arthropoda</taxon>
        <taxon>Hexapoda</taxon>
        <taxon>Insecta</taxon>
        <taxon>Pterygota</taxon>
        <taxon>Neoptera</taxon>
        <taxon>Endopterygota</taxon>
        <taxon>Lepidoptera</taxon>
        <taxon>Glossata</taxon>
        <taxon>Ditrysia</taxon>
        <taxon>Noctuoidea</taxon>
        <taxon>Noctuidae</taxon>
        <taxon>Amphipyrinae</taxon>
        <taxon>Spodoptera</taxon>
    </lineage>
</organism>
<keyword evidence="1" id="KW-0645">Protease</keyword>
<accession>A0A922ME04</accession>
<dbReference type="Proteomes" id="UP000814243">
    <property type="component" value="Unassembled WGS sequence"/>
</dbReference>
<evidence type="ECO:0000259" key="3">
    <source>
        <dbReference type="Pfam" id="PF01562"/>
    </source>
</evidence>